<dbReference type="STRING" id="351675.SAMN05421680_13326"/>
<keyword evidence="6" id="KW-1185">Reference proteome</keyword>
<sequence length="254" mass="28570">MKKTVFPLFVALSLFGVAHLGFAAGIPVVDATAIADRLKQDVKTAAQWTKEAAQWTKELKAYQDELLSKTGIRDVQGLIQDAKEIAGDLTDIYNEGTAFYDNYIENPTGILSEKAQALLDKYKVGEMCVKQGFSGDLIKGCEARVLSDLASVAYGENLQENINKDNKKMKGLIDQVKSATDPKSTADAANAIALEQLKFEKMKFQYEMYRDKQAQLSKYKEEMVQAEFKRQQLQVTIPDYRKAYKSMQFNDFNN</sequence>
<dbReference type="EMBL" id="NITY01000027">
    <property type="protein sequence ID" value="PHM36542.1"/>
    <property type="molecule type" value="Genomic_DNA"/>
</dbReference>
<name>A0A1I3XCC6_9GAMM</name>
<evidence type="ECO:0000256" key="1">
    <source>
        <dbReference type="SAM" id="Coils"/>
    </source>
</evidence>
<keyword evidence="1" id="KW-0175">Coiled coil</keyword>
<accession>A0A1I3XCC6</accession>
<evidence type="ECO:0000313" key="5">
    <source>
        <dbReference type="Proteomes" id="UP000198919"/>
    </source>
</evidence>
<proteinExistence type="predicted"/>
<reference evidence="3 6" key="3">
    <citation type="journal article" date="2017" name="Nat. Microbiol.">
        <title>Natural product diversity associated with the nematode symbionts Photorhabdus and Xenorhabdus.</title>
        <authorList>
            <person name="Tobias N.J."/>
            <person name="Wolff H."/>
            <person name="Djahanschiri B."/>
            <person name="Grundmann F."/>
            <person name="Kronenwerth M."/>
            <person name="Shi Y.M."/>
            <person name="Simonyi S."/>
            <person name="Grun P."/>
            <person name="Shapiro-Ilan D."/>
            <person name="Pidot S.J."/>
            <person name="Stinear T.P."/>
            <person name="Ebersberger I."/>
            <person name="Bode H.B."/>
        </authorList>
    </citation>
    <scope>NUCLEOTIDE SEQUENCE [LARGE SCALE GENOMIC DNA]</scope>
    <source>
        <strain evidence="3 6">DSM 17908</strain>
    </source>
</reference>
<dbReference type="Proteomes" id="UP000198919">
    <property type="component" value="Unassembled WGS sequence"/>
</dbReference>
<dbReference type="Gene3D" id="1.20.58.430">
    <property type="entry name" value="Type IV secretion system, VirB5-domain"/>
    <property type="match status" value="1"/>
</dbReference>
<keyword evidence="2" id="KW-0732">Signal</keyword>
<feature type="signal peptide" evidence="2">
    <location>
        <begin position="1"/>
        <end position="23"/>
    </location>
</feature>
<gene>
    <name evidence="4" type="ORF">SAMN05421680_13326</name>
    <name evidence="3" type="ORF">Xmau_04212</name>
</gene>
<organism evidence="4 5">
    <name type="scientific">Xenorhabdus mauleonii</name>
    <dbReference type="NCBI Taxonomy" id="351675"/>
    <lineage>
        <taxon>Bacteria</taxon>
        <taxon>Pseudomonadati</taxon>
        <taxon>Pseudomonadota</taxon>
        <taxon>Gammaproteobacteria</taxon>
        <taxon>Enterobacterales</taxon>
        <taxon>Morganellaceae</taxon>
        <taxon>Xenorhabdus</taxon>
    </lineage>
</organism>
<reference evidence="5" key="1">
    <citation type="submission" date="2016-10" db="EMBL/GenBank/DDBJ databases">
        <authorList>
            <person name="Varghese N."/>
            <person name="Submissions S."/>
        </authorList>
    </citation>
    <scope>NUCLEOTIDE SEQUENCE [LARGE SCALE GENOMIC DNA]</scope>
    <source>
        <strain evidence="5">DSM 17908</strain>
    </source>
</reference>
<dbReference type="RefSeq" id="WP_092514116.1">
    <property type="nucleotide sequence ID" value="NZ_CAWNQB010000020.1"/>
</dbReference>
<dbReference type="AlphaFoldDB" id="A0A1I3XCC6"/>
<dbReference type="EMBL" id="FORG01000033">
    <property type="protein sequence ID" value="SFK16686.1"/>
    <property type="molecule type" value="Genomic_DNA"/>
</dbReference>
<dbReference type="SUPFAM" id="SSF101082">
    <property type="entry name" value="Typo IV secretion system protein TraC"/>
    <property type="match status" value="1"/>
</dbReference>
<evidence type="ECO:0000313" key="3">
    <source>
        <dbReference type="EMBL" id="PHM36542.1"/>
    </source>
</evidence>
<feature type="coiled-coil region" evidence="1">
    <location>
        <begin position="209"/>
        <end position="236"/>
    </location>
</feature>
<dbReference type="Pfam" id="PF07996">
    <property type="entry name" value="T4SS"/>
    <property type="match status" value="1"/>
</dbReference>
<dbReference type="InterPro" id="IPR014158">
    <property type="entry name" value="T4SS_VirB5"/>
</dbReference>
<evidence type="ECO:0000313" key="4">
    <source>
        <dbReference type="EMBL" id="SFK16686.1"/>
    </source>
</evidence>
<feature type="chain" id="PRO_5011561104" evidence="2">
    <location>
        <begin position="24"/>
        <end position="254"/>
    </location>
</feature>
<dbReference type="OrthoDB" id="6636428at2"/>
<reference evidence="4" key="2">
    <citation type="submission" date="2016-10" db="EMBL/GenBank/DDBJ databases">
        <authorList>
            <person name="de Groot N.N."/>
        </authorList>
    </citation>
    <scope>NUCLEOTIDE SEQUENCE [LARGE SCALE GENOMIC DNA]</scope>
    <source>
        <strain evidence="4">DSM 17908</strain>
    </source>
</reference>
<protein>
    <submittedName>
        <fullName evidence="4">Type IV secretion system protein VirB5</fullName>
    </submittedName>
</protein>
<dbReference type="InterPro" id="IPR023220">
    <property type="entry name" value="T4SS_VirB5-domain"/>
</dbReference>
<evidence type="ECO:0000313" key="6">
    <source>
        <dbReference type="Proteomes" id="UP000224607"/>
    </source>
</evidence>
<dbReference type="Proteomes" id="UP000224607">
    <property type="component" value="Unassembled WGS sequence"/>
</dbReference>
<evidence type="ECO:0000256" key="2">
    <source>
        <dbReference type="SAM" id="SignalP"/>
    </source>
</evidence>